<dbReference type="AlphaFoldDB" id="A0AAW5HXU3"/>
<dbReference type="RefSeq" id="WP_070361729.1">
    <property type="nucleotide sequence ID" value="NZ_JAEUWV010000007.1"/>
</dbReference>
<comment type="caution">
    <text evidence="1">The sequence shown here is derived from an EMBL/GenBank/DDBJ whole genome shotgun (WGS) entry which is preliminary data.</text>
</comment>
<name>A0AAW5HXU3_9CORY</name>
<evidence type="ECO:0000313" key="1">
    <source>
        <dbReference type="EMBL" id="MCO6394571.1"/>
    </source>
</evidence>
<reference evidence="1 2" key="1">
    <citation type="submission" date="2021-01" db="EMBL/GenBank/DDBJ databases">
        <title>Identification and Characterization of Corynebacterium sp.</title>
        <authorList>
            <person name="Luo Q."/>
            <person name="Qu P."/>
            <person name="Chen Q."/>
        </authorList>
    </citation>
    <scope>NUCLEOTIDE SEQUENCE [LARGE SCALE GENOMIC DNA]</scope>
    <source>
        <strain evidence="1 2">MC-18</strain>
    </source>
</reference>
<accession>A0AAW5HXU3</accession>
<protein>
    <submittedName>
        <fullName evidence="1">Uncharacterized protein</fullName>
    </submittedName>
</protein>
<dbReference type="EMBL" id="JAEUWV010000007">
    <property type="protein sequence ID" value="MCO6394571.1"/>
    <property type="molecule type" value="Genomic_DNA"/>
</dbReference>
<sequence length="64" mass="6975">MSVRMMHDAPSACAHTVAQLEERITVAKNQDSTMLLNLPRSIDELAATSQPSGVLHRLRGLFSA</sequence>
<dbReference type="Proteomes" id="UP001205920">
    <property type="component" value="Unassembled WGS sequence"/>
</dbReference>
<organism evidence="1 2">
    <name type="scientific">Corynebacterium lipophilum</name>
    <dbReference type="NCBI Taxonomy" id="2804918"/>
    <lineage>
        <taxon>Bacteria</taxon>
        <taxon>Bacillati</taxon>
        <taxon>Actinomycetota</taxon>
        <taxon>Actinomycetes</taxon>
        <taxon>Mycobacteriales</taxon>
        <taxon>Corynebacteriaceae</taxon>
        <taxon>Corynebacterium</taxon>
    </lineage>
</organism>
<proteinExistence type="predicted"/>
<gene>
    <name evidence="1" type="ORF">JMN37_06225</name>
</gene>
<keyword evidence="2" id="KW-1185">Reference proteome</keyword>
<evidence type="ECO:0000313" key="2">
    <source>
        <dbReference type="Proteomes" id="UP001205920"/>
    </source>
</evidence>